<sequence>MSIVETIVSKASEVAYTIAFRHFGYLFQYNENIHNLEVETKGLEDILRRIHDKEVKAQNNAEIIEPDFEKWQKDAKEMRDEVVAFLVNQVRSNSGFIKCWCPNPMWRYRLGKESEQMTSRVISLKDQGTKFLTILPLSRPAPPPHEAFDSRQKIFNGIMEALKDPTIKMIGVHGEGGVGKTTMKLLHMMTPKPVEQRPPSVSIGAPVASTKEFRIPLLEDKEAWTLFIKTAEISVNSDQDMLFAAKEVCNELRVEEEATFRIINPDLDTFLSKRDAKDIVNEEPNDKGDKEKEKGADERELFATCTVNIWPQTQLPFVLLIAAKDAEISIEDLVRYSFGMRLLDPILSTTLENVRNRVLTLVQSLKASCLLIEGRDEKMVKMHDIIQDVAILIAKDEKGYLVKHALKKWPEEETYAGYSAISLKSKYFCEIPSELGCKELRTLVLRSKDSVLPDSFFNGMETNLEALDLSGMAIKSLPLSLSKLVKLRMLFLPKQVRDISLLGELKSLEILFLNGIYKLAPEIGQLTCLKLLDLGYGYDLREIAPNVISHLTKMEELCIPDHFDQWEDEATDTEGWNASLVELNSLTCLTTLKVHIPGRKSSPNNLCFENLVRFRISIGAPFAFDEQKISSIKTLKLKDVPLEDKFKVLLVKAEVVYITEVKGLETVLHDTDGSGFLNLKYLEVTSCDGGENLLGRPERSLQTPRQKMSRQGDDEEIVFPRLTEMILEYLRNLISFSRSCGPSLEVLSIKGLYSISEIWDKQIKPMTTEGIGSFSQLQSLNVKECPKLVNVVPCNMLQRLRNLKSINVVFYFESVVHAITTILGPRKLYDQNCYSLLKAIVETSDERERANDEPFVFPQLFHLELDGMPNLHSFCSSSRSEESLFNQKVVFPFLECMEISRLGSVKGIWDRTPPVDSFKQLTTLELDSCHELLYVAPSELLGSLQNLKYLIIRKCNSLEEVFKSGGSISGEGIVSKQEPTTKDIDTNVVLPRLIRVRLEDLPRLKSIVSENNKLPSSVVTIVTRCPLLEGFEVPLLRNTKDG</sequence>
<dbReference type="EMBL" id="CM037154">
    <property type="protein sequence ID" value="KAH7860758.1"/>
    <property type="molecule type" value="Genomic_DNA"/>
</dbReference>
<reference evidence="1 2" key="1">
    <citation type="journal article" date="2021" name="Hortic Res">
        <title>High-quality reference genome and annotation aids understanding of berry development for evergreen blueberry (Vaccinium darrowii).</title>
        <authorList>
            <person name="Yu J."/>
            <person name="Hulse-Kemp A.M."/>
            <person name="Babiker E."/>
            <person name="Staton M."/>
        </authorList>
    </citation>
    <scope>NUCLEOTIDE SEQUENCE [LARGE SCALE GENOMIC DNA]</scope>
    <source>
        <strain evidence="2">cv. NJ 8807/NJ 8810</strain>
        <tissue evidence="1">Young leaf</tissue>
    </source>
</reference>
<organism evidence="1 2">
    <name type="scientific">Vaccinium darrowii</name>
    <dbReference type="NCBI Taxonomy" id="229202"/>
    <lineage>
        <taxon>Eukaryota</taxon>
        <taxon>Viridiplantae</taxon>
        <taxon>Streptophyta</taxon>
        <taxon>Embryophyta</taxon>
        <taxon>Tracheophyta</taxon>
        <taxon>Spermatophyta</taxon>
        <taxon>Magnoliopsida</taxon>
        <taxon>eudicotyledons</taxon>
        <taxon>Gunneridae</taxon>
        <taxon>Pentapetalae</taxon>
        <taxon>asterids</taxon>
        <taxon>Ericales</taxon>
        <taxon>Ericaceae</taxon>
        <taxon>Vaccinioideae</taxon>
        <taxon>Vaccinieae</taxon>
        <taxon>Vaccinium</taxon>
    </lineage>
</organism>
<dbReference type="Proteomes" id="UP000828048">
    <property type="component" value="Chromosome 4"/>
</dbReference>
<evidence type="ECO:0000313" key="1">
    <source>
        <dbReference type="EMBL" id="KAH7860758.1"/>
    </source>
</evidence>
<accession>A0ACB7Z4A8</accession>
<evidence type="ECO:0000313" key="2">
    <source>
        <dbReference type="Proteomes" id="UP000828048"/>
    </source>
</evidence>
<protein>
    <submittedName>
        <fullName evidence="1">Uncharacterized protein</fullName>
    </submittedName>
</protein>
<proteinExistence type="predicted"/>
<keyword evidence="2" id="KW-1185">Reference proteome</keyword>
<gene>
    <name evidence="1" type="ORF">Vadar_017692</name>
</gene>
<name>A0ACB7Z4A8_9ERIC</name>
<comment type="caution">
    <text evidence="1">The sequence shown here is derived from an EMBL/GenBank/DDBJ whole genome shotgun (WGS) entry which is preliminary data.</text>
</comment>